<keyword evidence="1" id="KW-0677">Repeat</keyword>
<dbReference type="RefSeq" id="WP_132279230.1">
    <property type="nucleotide sequence ID" value="NZ_JAOBST010000011.1"/>
</dbReference>
<dbReference type="PANTHER" id="PTHR43215">
    <property type="entry name" value="RADIAL SPOKE HEAD 1 HOMOLOG"/>
    <property type="match status" value="1"/>
</dbReference>
<accession>A0A4R4FBU7</accession>
<evidence type="ECO:0000313" key="3">
    <source>
        <dbReference type="EMBL" id="TDA20935.1"/>
    </source>
</evidence>
<keyword evidence="4" id="KW-1185">Reference proteome</keyword>
<dbReference type="Proteomes" id="UP000295710">
    <property type="component" value="Unassembled WGS sequence"/>
</dbReference>
<dbReference type="InterPro" id="IPR003409">
    <property type="entry name" value="MORN"/>
</dbReference>
<dbReference type="PANTHER" id="PTHR43215:SF14">
    <property type="entry name" value="RADIAL SPOKE HEAD 1 HOMOLOG"/>
    <property type="match status" value="1"/>
</dbReference>
<dbReference type="AlphaFoldDB" id="A0A4R4FBU7"/>
<dbReference type="Pfam" id="PF02493">
    <property type="entry name" value="MORN"/>
    <property type="match status" value="3"/>
</dbReference>
<dbReference type="Gene3D" id="2.20.110.10">
    <property type="entry name" value="Histone H3 K4-specific methyltransferase SET7/9 N-terminal domain"/>
    <property type="match status" value="1"/>
</dbReference>
<proteinExistence type="predicted"/>
<evidence type="ECO:0000313" key="4">
    <source>
        <dbReference type="Proteomes" id="UP000295710"/>
    </source>
</evidence>
<name>A0A4R4FBU7_9FIRM</name>
<keyword evidence="2" id="KW-0812">Transmembrane</keyword>
<organism evidence="3 4">
    <name type="scientific">Extibacter muris</name>
    <dbReference type="NCBI Taxonomy" id="1796622"/>
    <lineage>
        <taxon>Bacteria</taxon>
        <taxon>Bacillati</taxon>
        <taxon>Bacillota</taxon>
        <taxon>Clostridia</taxon>
        <taxon>Lachnospirales</taxon>
        <taxon>Lachnospiraceae</taxon>
        <taxon>Extibacter</taxon>
    </lineage>
</organism>
<keyword evidence="2" id="KW-0472">Membrane</keyword>
<dbReference type="EMBL" id="SMMX01000013">
    <property type="protein sequence ID" value="TDA20935.1"/>
    <property type="molecule type" value="Genomic_DNA"/>
</dbReference>
<comment type="caution">
    <text evidence="3">The sequence shown here is derived from an EMBL/GenBank/DDBJ whole genome shotgun (WGS) entry which is preliminary data.</text>
</comment>
<evidence type="ECO:0008006" key="5">
    <source>
        <dbReference type="Google" id="ProtNLM"/>
    </source>
</evidence>
<reference evidence="3 4" key="1">
    <citation type="journal article" date="2016" name="Nat. Microbiol.">
        <title>The Mouse Intestinal Bacterial Collection (miBC) provides host-specific insight into cultured diversity and functional potential of the gut microbiota.</title>
        <authorList>
            <person name="Lagkouvardos I."/>
            <person name="Pukall R."/>
            <person name="Abt B."/>
            <person name="Foesel B.U."/>
            <person name="Meier-Kolthoff J.P."/>
            <person name="Kumar N."/>
            <person name="Bresciani A."/>
            <person name="Martinez I."/>
            <person name="Just S."/>
            <person name="Ziegler C."/>
            <person name="Brugiroux S."/>
            <person name="Garzetti D."/>
            <person name="Wenning M."/>
            <person name="Bui T.P."/>
            <person name="Wang J."/>
            <person name="Hugenholtz F."/>
            <person name="Plugge C.M."/>
            <person name="Peterson D.A."/>
            <person name="Hornef M.W."/>
            <person name="Baines J.F."/>
            <person name="Smidt H."/>
            <person name="Walter J."/>
            <person name="Kristiansen K."/>
            <person name="Nielsen H.B."/>
            <person name="Haller D."/>
            <person name="Overmann J."/>
            <person name="Stecher B."/>
            <person name="Clavel T."/>
        </authorList>
    </citation>
    <scope>NUCLEOTIDE SEQUENCE [LARGE SCALE GENOMIC DNA]</scope>
    <source>
        <strain evidence="3 4">DSM 28560</strain>
    </source>
</reference>
<sequence>MTPRDGQDYYRIGFWLVSKRLAFLITIVVCVASLWCIFRSFPVSLGGTEKGVPVFRYNSLPLKFYKGEAEVLAKSGYTAYIGHVDRGAAQGNGTLYTKEGNVLYKGQFTGNEYHGKGTLYRANGTKEYAGAFDYGVRQGRGKLYNAGEELVYAGNFRNNEIAYEELAGTATEKVAERYTGRQILYEMDDTVCAAMPEIHALYSARSGEDSVDGLWETTGVYVMAEEFTAEDVKLKTVKGLKGYFETLQYEGKTVLQFEDVVAMKQLAGPVKKKYGTEIAIETEGELADARKVTGYPRNIECYIYTFEKEGFRYTFFSYAKNSGFGLYLIERDDRAGKGAE</sequence>
<feature type="transmembrane region" description="Helical" evidence="2">
    <location>
        <begin position="21"/>
        <end position="41"/>
    </location>
</feature>
<evidence type="ECO:0000256" key="2">
    <source>
        <dbReference type="SAM" id="Phobius"/>
    </source>
</evidence>
<keyword evidence="2" id="KW-1133">Transmembrane helix</keyword>
<dbReference type="SUPFAM" id="SSF82185">
    <property type="entry name" value="Histone H3 K4-specific methyltransferase SET7/9 N-terminal domain"/>
    <property type="match status" value="1"/>
</dbReference>
<evidence type="ECO:0000256" key="1">
    <source>
        <dbReference type="ARBA" id="ARBA00022737"/>
    </source>
</evidence>
<protein>
    <recommendedName>
        <fullName evidence="5">MORN repeat protein</fullName>
    </recommendedName>
</protein>
<gene>
    <name evidence="3" type="ORF">E1963_14255</name>
</gene>